<dbReference type="Pfam" id="PF01966">
    <property type="entry name" value="HD"/>
    <property type="match status" value="1"/>
</dbReference>
<dbReference type="InterPro" id="IPR003607">
    <property type="entry name" value="HD/PDEase_dom"/>
</dbReference>
<comment type="caution">
    <text evidence="8">The sequence shown here is derived from an EMBL/GenBank/DDBJ whole genome shotgun (WGS) entry which is preliminary data.</text>
</comment>
<dbReference type="PANTHER" id="PTHR35795">
    <property type="entry name" value="SLR1885 PROTEIN"/>
    <property type="match status" value="1"/>
</dbReference>
<dbReference type="InterPro" id="IPR051094">
    <property type="entry name" value="Diverse_Catalytic_Enzymes"/>
</dbReference>
<evidence type="ECO:0000256" key="4">
    <source>
        <dbReference type="ARBA" id="ARBA00022801"/>
    </source>
</evidence>
<feature type="domain" description="HD/PDEase" evidence="7">
    <location>
        <begin position="15"/>
        <end position="169"/>
    </location>
</feature>
<evidence type="ECO:0000256" key="2">
    <source>
        <dbReference type="ARBA" id="ARBA00022723"/>
    </source>
</evidence>
<reference evidence="9" key="1">
    <citation type="submission" date="2015-12" db="EMBL/GenBank/DDBJ databases">
        <authorList>
            <person name="Lodha T.D."/>
            <person name="Chintalapati S."/>
            <person name="Chintalapati V.R."/>
            <person name="Sravanthi T."/>
        </authorList>
    </citation>
    <scope>NUCLEOTIDE SEQUENCE [LARGE SCALE GENOMIC DNA]</scope>
    <source>
        <strain evidence="9">JC133</strain>
    </source>
</reference>
<dbReference type="SUPFAM" id="SSF109604">
    <property type="entry name" value="HD-domain/PDEase-like"/>
    <property type="match status" value="1"/>
</dbReference>
<evidence type="ECO:0000256" key="5">
    <source>
        <dbReference type="ARBA" id="ARBA00023004"/>
    </source>
</evidence>
<organism evidence="8 9">
    <name type="scientific">Alkalispirochaeta sphaeroplastigenens</name>
    <dbReference type="NCBI Taxonomy" id="1187066"/>
    <lineage>
        <taxon>Bacteria</taxon>
        <taxon>Pseudomonadati</taxon>
        <taxon>Spirochaetota</taxon>
        <taxon>Spirochaetia</taxon>
        <taxon>Spirochaetales</taxon>
        <taxon>Spirochaetaceae</taxon>
        <taxon>Alkalispirochaeta</taxon>
    </lineage>
</organism>
<keyword evidence="9" id="KW-1185">Reference proteome</keyword>
<protein>
    <recommendedName>
        <fullName evidence="1">bis(5'-nucleosyl)-tetraphosphatase (symmetrical)</fullName>
        <ecNumber evidence="1">3.6.1.41</ecNumber>
    </recommendedName>
</protein>
<dbReference type="CDD" id="cd00077">
    <property type="entry name" value="HDc"/>
    <property type="match status" value="1"/>
</dbReference>
<dbReference type="PANTHER" id="PTHR35795:SF1">
    <property type="entry name" value="BIS(5'-NUCLEOSYL)-TETRAPHOSPHATASE, SYMMETRICAL"/>
    <property type="match status" value="1"/>
</dbReference>
<dbReference type="InterPro" id="IPR005249">
    <property type="entry name" value="YqeK"/>
</dbReference>
<dbReference type="EC" id="3.6.1.41" evidence="1"/>
<dbReference type="GO" id="GO:0000166">
    <property type="term" value="F:nucleotide binding"/>
    <property type="evidence" value="ECO:0007669"/>
    <property type="project" value="UniProtKB-KW"/>
</dbReference>
<dbReference type="InterPro" id="IPR006674">
    <property type="entry name" value="HD_domain"/>
</dbReference>
<dbReference type="GO" id="GO:0008803">
    <property type="term" value="F:bis(5'-nucleosyl)-tetraphosphatase (symmetrical) activity"/>
    <property type="evidence" value="ECO:0007669"/>
    <property type="project" value="UniProtKB-EC"/>
</dbReference>
<dbReference type="Proteomes" id="UP000237350">
    <property type="component" value="Unassembled WGS sequence"/>
</dbReference>
<dbReference type="EMBL" id="LPWH01000001">
    <property type="protein sequence ID" value="POR05667.1"/>
    <property type="molecule type" value="Genomic_DNA"/>
</dbReference>
<evidence type="ECO:0000256" key="6">
    <source>
        <dbReference type="ARBA" id="ARBA00049417"/>
    </source>
</evidence>
<sequence>MHIIEFLRQELPRVLSRERYHHTLGVLSVAVSLGERFALDLPSLELAALAHDLDRERSPTELLALAGEWMIPVTAREVSAPVLLHGPVAAERLRREHHLSDEAVLQAVRHHTLGHPCFAEPRHRVGQALFVADFCEPGRPGLDAELQKRILALTDLSAMVREVIAATREIFGALEEPTEQLYARLE</sequence>
<evidence type="ECO:0000313" key="8">
    <source>
        <dbReference type="EMBL" id="POR05667.1"/>
    </source>
</evidence>
<dbReference type="NCBIfam" id="TIGR00488">
    <property type="entry name" value="bis(5'-nucleosyl)-tetraphosphatase (symmetrical) YqeK"/>
    <property type="match status" value="1"/>
</dbReference>
<evidence type="ECO:0000259" key="7">
    <source>
        <dbReference type="SMART" id="SM00471"/>
    </source>
</evidence>
<keyword evidence="2" id="KW-0479">Metal-binding</keyword>
<keyword evidence="4" id="KW-0378">Hydrolase</keyword>
<evidence type="ECO:0000256" key="3">
    <source>
        <dbReference type="ARBA" id="ARBA00022741"/>
    </source>
</evidence>
<gene>
    <name evidence="8" type="ORF">AU468_00390</name>
</gene>
<dbReference type="SMART" id="SM00471">
    <property type="entry name" value="HDc"/>
    <property type="match status" value="1"/>
</dbReference>
<dbReference type="GO" id="GO:0046872">
    <property type="term" value="F:metal ion binding"/>
    <property type="evidence" value="ECO:0007669"/>
    <property type="project" value="UniProtKB-KW"/>
</dbReference>
<comment type="catalytic activity">
    <reaction evidence="6">
        <text>P(1),P(4)-bis(5'-adenosyl) tetraphosphate + H2O = 2 ADP + 2 H(+)</text>
        <dbReference type="Rhea" id="RHEA:24252"/>
        <dbReference type="ChEBI" id="CHEBI:15377"/>
        <dbReference type="ChEBI" id="CHEBI:15378"/>
        <dbReference type="ChEBI" id="CHEBI:58141"/>
        <dbReference type="ChEBI" id="CHEBI:456216"/>
        <dbReference type="EC" id="3.6.1.41"/>
    </reaction>
</comment>
<accession>A0A2S4K1N0</accession>
<evidence type="ECO:0000313" key="9">
    <source>
        <dbReference type="Proteomes" id="UP000237350"/>
    </source>
</evidence>
<proteinExistence type="predicted"/>
<keyword evidence="5" id="KW-0408">Iron</keyword>
<name>A0A2S4K1N0_9SPIO</name>
<evidence type="ECO:0000256" key="1">
    <source>
        <dbReference type="ARBA" id="ARBA00012506"/>
    </source>
</evidence>
<dbReference type="Gene3D" id="1.10.3210.10">
    <property type="entry name" value="Hypothetical protein af1432"/>
    <property type="match status" value="1"/>
</dbReference>
<dbReference type="AlphaFoldDB" id="A0A2S4K1N0"/>
<keyword evidence="3" id="KW-0547">Nucleotide-binding</keyword>